<evidence type="ECO:0000256" key="3">
    <source>
        <dbReference type="SAM" id="MobiDB-lite"/>
    </source>
</evidence>
<sequence length="471" mass="48452">MTAGSTGARAGTDSGLLSPVRAGTPGEAATSDEAWLQAMLDAEAALTRAQAGIGTVPKEAAETVTRVARAEALDLRALALASREAANPVVSLVAALARAVADVSPEAAEYVHRGSTSQDILDTGAMLVAARTLELIAADLAAAAESLALLAREHRDTVMPGRTLALQAVPTTFGLKAAGWRRLLLDAHQRIVAVLDGGLPVSLGGAAGTLAGYLEYALVDGDERAGDTDGYVGLLLDGFAAETGLARPPLPWHSLRTPVADLGAALAFTTGALGKIAVDVQTLGRTEVAEVAEPSVAGRGASSAMPHKRNPVLATLIRSASLQVPLLAAGLTQCLVTEDERSAGVWHAEWSPLRECLRLTAGAAHTAVELCAGLEVHPDRMRDNLALTGDQVVTERIAAHLAPQLGRAAAKRLLAEVADEVRTSGRPLAQVLAARPEAVGLPTGAELDRLCEPARYTGAAGALVDREVGRA</sequence>
<evidence type="ECO:0000256" key="1">
    <source>
        <dbReference type="ARBA" id="ARBA00023239"/>
    </source>
</evidence>
<feature type="domain" description="Adenylosuccinate lyase C-terminal" evidence="4">
    <location>
        <begin position="389"/>
        <end position="468"/>
    </location>
</feature>
<dbReference type="CDD" id="cd01597">
    <property type="entry name" value="pCLME"/>
    <property type="match status" value="1"/>
</dbReference>
<dbReference type="GO" id="GO:0016829">
    <property type="term" value="F:lyase activity"/>
    <property type="evidence" value="ECO:0007669"/>
    <property type="project" value="UniProtKB-KW"/>
</dbReference>
<dbReference type="Gene3D" id="1.20.200.10">
    <property type="entry name" value="Fumarase/aspartase (Central domain)"/>
    <property type="match status" value="1"/>
</dbReference>
<dbReference type="InterPro" id="IPR012789">
    <property type="entry name" value="Protocat_PcaB-like"/>
</dbReference>
<dbReference type="AlphaFoldDB" id="A0A7J0CRK0"/>
<dbReference type="Gene3D" id="1.10.40.30">
    <property type="entry name" value="Fumarase/aspartase (C-terminal domain)"/>
    <property type="match status" value="1"/>
</dbReference>
<dbReference type="Proteomes" id="UP000498740">
    <property type="component" value="Unassembled WGS sequence"/>
</dbReference>
<dbReference type="InterPro" id="IPR022761">
    <property type="entry name" value="Fumarate_lyase_N"/>
</dbReference>
<evidence type="ECO:0000256" key="2">
    <source>
        <dbReference type="ARBA" id="ARBA00034772"/>
    </source>
</evidence>
<dbReference type="NCBIfam" id="TIGR02426">
    <property type="entry name" value="protocat_pcaB"/>
    <property type="match status" value="1"/>
</dbReference>
<dbReference type="Pfam" id="PF00206">
    <property type="entry name" value="Lyase_1"/>
    <property type="match status" value="1"/>
</dbReference>
<dbReference type="PANTHER" id="PTHR43172">
    <property type="entry name" value="ADENYLOSUCCINATE LYASE"/>
    <property type="match status" value="1"/>
</dbReference>
<comment type="caution">
    <text evidence="5">The sequence shown here is derived from an EMBL/GenBank/DDBJ whole genome shotgun (WGS) entry which is preliminary data.</text>
</comment>
<dbReference type="PRINTS" id="PR00149">
    <property type="entry name" value="FUMRATELYASE"/>
</dbReference>
<dbReference type="InterPro" id="IPR019468">
    <property type="entry name" value="AdenyloSucc_lyase_C"/>
</dbReference>
<dbReference type="InterPro" id="IPR008948">
    <property type="entry name" value="L-Aspartase-like"/>
</dbReference>
<keyword evidence="5" id="KW-0413">Isomerase</keyword>
<evidence type="ECO:0000259" key="4">
    <source>
        <dbReference type="SMART" id="SM00998"/>
    </source>
</evidence>
<dbReference type="SUPFAM" id="SSF48557">
    <property type="entry name" value="L-aspartase-like"/>
    <property type="match status" value="1"/>
</dbReference>
<comment type="similarity">
    <text evidence="2">Belongs to the class-II fumarase/aspartase family.</text>
</comment>
<dbReference type="PANTHER" id="PTHR43172:SF2">
    <property type="entry name" value="ADENYLOSUCCINATE LYASE C-TERMINAL DOMAIN-CONTAINING PROTEIN"/>
    <property type="match status" value="1"/>
</dbReference>
<organism evidence="5 6">
    <name type="scientific">Streptomyces microflavus</name>
    <name type="common">Streptomyces lipmanii</name>
    <dbReference type="NCBI Taxonomy" id="1919"/>
    <lineage>
        <taxon>Bacteria</taxon>
        <taxon>Bacillati</taxon>
        <taxon>Actinomycetota</taxon>
        <taxon>Actinomycetes</taxon>
        <taxon>Kitasatosporales</taxon>
        <taxon>Streptomycetaceae</taxon>
        <taxon>Streptomyces</taxon>
    </lineage>
</organism>
<dbReference type="GO" id="GO:0019619">
    <property type="term" value="P:3,4-dihydroxybenzoate catabolic process"/>
    <property type="evidence" value="ECO:0007669"/>
    <property type="project" value="InterPro"/>
</dbReference>
<evidence type="ECO:0000313" key="5">
    <source>
        <dbReference type="EMBL" id="GFN05121.1"/>
    </source>
</evidence>
<name>A0A7J0CRK0_STRMI</name>
<feature type="region of interest" description="Disordered" evidence="3">
    <location>
        <begin position="1"/>
        <end position="29"/>
    </location>
</feature>
<protein>
    <submittedName>
        <fullName evidence="5">Putative 3-carboxymuconate cycloisomerase (PcaB)</fullName>
    </submittedName>
</protein>
<dbReference type="RefSeq" id="WP_032756103.1">
    <property type="nucleotide sequence ID" value="NZ_BMUG01000002.1"/>
</dbReference>
<dbReference type="InterPro" id="IPR024083">
    <property type="entry name" value="Fumarase/histidase_N"/>
</dbReference>
<dbReference type="EMBL" id="BLWD01000001">
    <property type="protein sequence ID" value="GFN05121.1"/>
    <property type="molecule type" value="Genomic_DNA"/>
</dbReference>
<dbReference type="Gene3D" id="1.10.275.10">
    <property type="entry name" value="Fumarase/aspartase (N-terminal domain)"/>
    <property type="match status" value="1"/>
</dbReference>
<gene>
    <name evidence="5" type="ORF">Smic_36770</name>
</gene>
<dbReference type="SMART" id="SM00998">
    <property type="entry name" value="ADSL_C"/>
    <property type="match status" value="1"/>
</dbReference>
<accession>A0A7J0CRK0</accession>
<dbReference type="GO" id="GO:0016853">
    <property type="term" value="F:isomerase activity"/>
    <property type="evidence" value="ECO:0007669"/>
    <property type="project" value="UniProtKB-KW"/>
</dbReference>
<proteinExistence type="inferred from homology"/>
<dbReference type="InterPro" id="IPR000362">
    <property type="entry name" value="Fumarate_lyase_fam"/>
</dbReference>
<evidence type="ECO:0000313" key="6">
    <source>
        <dbReference type="Proteomes" id="UP000498740"/>
    </source>
</evidence>
<dbReference type="Pfam" id="PF10397">
    <property type="entry name" value="ADSL_C"/>
    <property type="match status" value="1"/>
</dbReference>
<reference evidence="5 6" key="1">
    <citation type="submission" date="2020-05" db="EMBL/GenBank/DDBJ databases">
        <title>Whole genome shotgun sequence of Streptomyces microflavus NBRC 13062.</title>
        <authorList>
            <person name="Komaki H."/>
            <person name="Tamura T."/>
        </authorList>
    </citation>
    <scope>NUCLEOTIDE SEQUENCE [LARGE SCALE GENOMIC DNA]</scope>
    <source>
        <strain evidence="5 6">NBRC 13062</strain>
    </source>
</reference>
<keyword evidence="1" id="KW-0456">Lyase</keyword>